<evidence type="ECO:0000256" key="3">
    <source>
        <dbReference type="SAM" id="MobiDB-lite"/>
    </source>
</evidence>
<keyword evidence="6" id="KW-1185">Reference proteome</keyword>
<dbReference type="InterPro" id="IPR029479">
    <property type="entry name" value="Nitroreductase"/>
</dbReference>
<evidence type="ECO:0000313" key="6">
    <source>
        <dbReference type="Proteomes" id="UP000292346"/>
    </source>
</evidence>
<protein>
    <submittedName>
        <fullName evidence="5">Nitroreductase</fullName>
    </submittedName>
</protein>
<dbReference type="SUPFAM" id="SSF55469">
    <property type="entry name" value="FMN-dependent nitroreductase-like"/>
    <property type="match status" value="1"/>
</dbReference>
<dbReference type="Pfam" id="PF00881">
    <property type="entry name" value="Nitroreductase"/>
    <property type="match status" value="1"/>
</dbReference>
<dbReference type="EMBL" id="SJJZ01000001">
    <property type="protein sequence ID" value="TCC10249.1"/>
    <property type="molecule type" value="Genomic_DNA"/>
</dbReference>
<gene>
    <name evidence="5" type="ORF">E0H45_02675</name>
</gene>
<reference evidence="5 6" key="1">
    <citation type="submission" date="2019-02" db="EMBL/GenBank/DDBJ databases">
        <title>Kribbella capetownensis sp. nov. and Kribbella speibonae sp. nov., isolated from soil.</title>
        <authorList>
            <person name="Curtis S.M."/>
            <person name="Norton I."/>
            <person name="Everest G.J."/>
            <person name="Meyers P.R."/>
        </authorList>
    </citation>
    <scope>NUCLEOTIDE SEQUENCE [LARGE SCALE GENOMIC DNA]</scope>
    <source>
        <strain evidence="5 6">KCTC 29219</strain>
    </source>
</reference>
<evidence type="ECO:0000256" key="1">
    <source>
        <dbReference type="ARBA" id="ARBA00007118"/>
    </source>
</evidence>
<dbReference type="InterPro" id="IPR000415">
    <property type="entry name" value="Nitroreductase-like"/>
</dbReference>
<dbReference type="PANTHER" id="PTHR43673">
    <property type="entry name" value="NAD(P)H NITROREDUCTASE YDGI-RELATED"/>
    <property type="match status" value="1"/>
</dbReference>
<comment type="similarity">
    <text evidence="1">Belongs to the nitroreductase family.</text>
</comment>
<comment type="caution">
    <text evidence="5">The sequence shown here is derived from an EMBL/GenBank/DDBJ whole genome shotgun (WGS) entry which is preliminary data.</text>
</comment>
<keyword evidence="2" id="KW-0560">Oxidoreductase</keyword>
<dbReference type="Gene3D" id="3.40.109.10">
    <property type="entry name" value="NADH Oxidase"/>
    <property type="match status" value="1"/>
</dbReference>
<dbReference type="AlphaFoldDB" id="A0A4R0HR28"/>
<dbReference type="RefSeq" id="WP_131334666.1">
    <property type="nucleotide sequence ID" value="NZ_SJJZ01000001.1"/>
</dbReference>
<feature type="compositionally biased region" description="Basic and acidic residues" evidence="3">
    <location>
        <begin position="153"/>
        <end position="167"/>
    </location>
</feature>
<dbReference type="Proteomes" id="UP000292346">
    <property type="component" value="Unassembled WGS sequence"/>
</dbReference>
<proteinExistence type="inferred from homology"/>
<evidence type="ECO:0000259" key="4">
    <source>
        <dbReference type="Pfam" id="PF00881"/>
    </source>
</evidence>
<dbReference type="PANTHER" id="PTHR43673:SF10">
    <property type="entry name" value="NADH DEHYDROGENASE_NAD(P)H NITROREDUCTASE XCC3605-RELATED"/>
    <property type="match status" value="1"/>
</dbReference>
<organism evidence="5 6">
    <name type="scientific">Kribbella soli</name>
    <dbReference type="NCBI Taxonomy" id="1124743"/>
    <lineage>
        <taxon>Bacteria</taxon>
        <taxon>Bacillati</taxon>
        <taxon>Actinomycetota</taxon>
        <taxon>Actinomycetes</taxon>
        <taxon>Propionibacteriales</taxon>
        <taxon>Kribbellaceae</taxon>
        <taxon>Kribbella</taxon>
    </lineage>
</organism>
<evidence type="ECO:0000256" key="2">
    <source>
        <dbReference type="ARBA" id="ARBA00023002"/>
    </source>
</evidence>
<dbReference type="OrthoDB" id="9802510at2"/>
<accession>A0A4R0HR28</accession>
<feature type="region of interest" description="Disordered" evidence="3">
    <location>
        <begin position="153"/>
        <end position="175"/>
    </location>
</feature>
<feature type="domain" description="Nitroreductase" evidence="4">
    <location>
        <begin position="9"/>
        <end position="66"/>
    </location>
</feature>
<sequence>MPVHPLLASRFSPLLFDPSWTVTEEDVEVLLDAARWAPSAGNSQPWAYFVARRDEPDHKRIVRHLARSSARWAPSASLLIVTIAHRYVEDTDWAYSDFADYDLGQSVAHLTLQAHAMDLACRQFRAFDLETLTTDLNPSPGWHIVSMIAVGRPAEDRPPSRDRRTTTDLRTAPWD</sequence>
<name>A0A4R0HR28_9ACTN</name>
<evidence type="ECO:0000313" key="5">
    <source>
        <dbReference type="EMBL" id="TCC10249.1"/>
    </source>
</evidence>
<dbReference type="GO" id="GO:0016491">
    <property type="term" value="F:oxidoreductase activity"/>
    <property type="evidence" value="ECO:0007669"/>
    <property type="project" value="UniProtKB-KW"/>
</dbReference>